<dbReference type="AlphaFoldDB" id="A0A544W5B2"/>
<dbReference type="GO" id="GO:0046872">
    <property type="term" value="F:metal ion binding"/>
    <property type="evidence" value="ECO:0007669"/>
    <property type="project" value="UniProtKB-KW"/>
</dbReference>
<dbReference type="InterPro" id="IPR050612">
    <property type="entry name" value="Prok_Mopterin_Oxidored"/>
</dbReference>
<name>A0A544W5B2_9MYCO</name>
<gene>
    <name evidence="6" type="ORF">D8S82_06455</name>
</gene>
<keyword evidence="2" id="KW-0479">Metal-binding</keyword>
<evidence type="ECO:0000259" key="5">
    <source>
        <dbReference type="PROSITE" id="PS51669"/>
    </source>
</evidence>
<dbReference type="SMART" id="SM00926">
    <property type="entry name" value="Molybdop_Fe4S4"/>
    <property type="match status" value="1"/>
</dbReference>
<dbReference type="EMBL" id="VIFX01000006">
    <property type="protein sequence ID" value="TQR87421.1"/>
    <property type="molecule type" value="Genomic_DNA"/>
</dbReference>
<comment type="caution">
    <text evidence="6">The sequence shown here is derived from an EMBL/GenBank/DDBJ whole genome shotgun (WGS) entry which is preliminary data.</text>
</comment>
<dbReference type="GO" id="GO:0051536">
    <property type="term" value="F:iron-sulfur cluster binding"/>
    <property type="evidence" value="ECO:0007669"/>
    <property type="project" value="UniProtKB-KW"/>
</dbReference>
<dbReference type="Gene3D" id="2.20.25.90">
    <property type="entry name" value="ADC-like domains"/>
    <property type="match status" value="1"/>
</dbReference>
<accession>A0A544W5B2</accession>
<evidence type="ECO:0000256" key="2">
    <source>
        <dbReference type="ARBA" id="ARBA00022723"/>
    </source>
</evidence>
<dbReference type="Pfam" id="PF04879">
    <property type="entry name" value="Molybdop_Fe4S4"/>
    <property type="match status" value="1"/>
</dbReference>
<sequence length="736" mass="79677">MTTEQHVTYCRICEALCGVIATVEDGRLVKLRPDVDNPLSRGRVCPKGIAMVDVQNDPDRVLTPLRRRPDGGFDEVGWDTALADISQRLRRIVDQHGGGAVAHYLGNPAAFGYATSLWHGLFMKRLNSPHQYSPGSQDISSRFVASRLLYGTISQLPFPDLPRTDFLLMLGANPLVSHASALRSPRIKDDLADIVARGGRVVVVDPRRTETARSYEHVAVRPDTDAWLLLSMLNVLFEEGLTDDAAIAQQTTGVDQLRSAAAEFPPERTAERTGVAASVVRGLARDFASAPSAAAYGRTGACLGRHATLVCFLLDALSVVTGNLDRPGGTLFGRGVVPLEEFGERAGALSYDQVRSRVGNHPDVMGTFPAAIMAEEITTAGAGQIRALISTAGNPVLSVPNGKALADALPTLDLFVSMDLYVNETNRHADYVLPATTFLERRDLQWGFAAASPTVYMQSTEAVVAPYGQAREEWRVYDDIARLMGMSLLAQGPLGRFNSMFVFLERVAPARLTPRAIFEMLLRLGPYGDRFGLRRGGLNARRLRALPHGVVLAEHAPTGILREMVQHSDKRVHLAPNEILAEIGQLGDRHPDDAAFPLLMIGLRELRSHNSWMHNSETLMRGATPRRHRARVNPTDAADAGLVDGGRVRIVSPSGTIDTEVRVTDEVGPGTVAVPHGWGHDGGWLRANAAGGANVNDLTSSRSEDLERLAGMSVLNGVAVRLERIDESASAPGLHV</sequence>
<keyword evidence="7" id="KW-1185">Reference proteome</keyword>
<feature type="domain" description="4Fe-4S Mo/W bis-MGD-type" evidence="5">
    <location>
        <begin position="3"/>
        <end position="59"/>
    </location>
</feature>
<keyword evidence="3" id="KW-0408">Iron</keyword>
<evidence type="ECO:0000256" key="1">
    <source>
        <dbReference type="ARBA" id="ARBA00010312"/>
    </source>
</evidence>
<evidence type="ECO:0000256" key="3">
    <source>
        <dbReference type="ARBA" id="ARBA00023004"/>
    </source>
</evidence>
<evidence type="ECO:0000256" key="4">
    <source>
        <dbReference type="ARBA" id="ARBA00023014"/>
    </source>
</evidence>
<dbReference type="GO" id="GO:0016491">
    <property type="term" value="F:oxidoreductase activity"/>
    <property type="evidence" value="ECO:0007669"/>
    <property type="project" value="InterPro"/>
</dbReference>
<evidence type="ECO:0000313" key="6">
    <source>
        <dbReference type="EMBL" id="TQR87421.1"/>
    </source>
</evidence>
<evidence type="ECO:0000313" key="7">
    <source>
        <dbReference type="Proteomes" id="UP000315759"/>
    </source>
</evidence>
<dbReference type="GO" id="GO:0043546">
    <property type="term" value="F:molybdopterin cofactor binding"/>
    <property type="evidence" value="ECO:0007669"/>
    <property type="project" value="InterPro"/>
</dbReference>
<dbReference type="InterPro" id="IPR009010">
    <property type="entry name" value="Asp_de-COase-like_dom_sf"/>
</dbReference>
<dbReference type="PROSITE" id="PS51669">
    <property type="entry name" value="4FE4S_MOW_BIS_MGD"/>
    <property type="match status" value="1"/>
</dbReference>
<protein>
    <submittedName>
        <fullName evidence="6">Molybdopterin-dependent oxidoreductase</fullName>
    </submittedName>
</protein>
<keyword evidence="4" id="KW-0411">Iron-sulfur</keyword>
<dbReference type="Proteomes" id="UP000315759">
    <property type="component" value="Unassembled WGS sequence"/>
</dbReference>
<dbReference type="SUPFAM" id="SSF50692">
    <property type="entry name" value="ADC-like"/>
    <property type="match status" value="1"/>
</dbReference>
<dbReference type="Gene3D" id="2.40.40.20">
    <property type="match status" value="1"/>
</dbReference>
<proteinExistence type="inferred from homology"/>
<reference evidence="6 7" key="1">
    <citation type="submission" date="2018-10" db="EMBL/GenBank/DDBJ databases">
        <title>Draft genome of Mycobacterium hodleri strain B.</title>
        <authorList>
            <person name="Amande T.J."/>
            <person name="Mcgenity T.J."/>
        </authorList>
    </citation>
    <scope>NUCLEOTIDE SEQUENCE [LARGE SCALE GENOMIC DNA]</scope>
    <source>
        <strain evidence="6 7">B</strain>
    </source>
</reference>
<dbReference type="SUPFAM" id="SSF53706">
    <property type="entry name" value="Formate dehydrogenase/DMSO reductase, domains 1-3"/>
    <property type="match status" value="1"/>
</dbReference>
<organism evidence="6 7">
    <name type="scientific">Mycolicibacterium hodleri</name>
    <dbReference type="NCBI Taxonomy" id="49897"/>
    <lineage>
        <taxon>Bacteria</taxon>
        <taxon>Bacillati</taxon>
        <taxon>Actinomycetota</taxon>
        <taxon>Actinomycetes</taxon>
        <taxon>Mycobacteriales</taxon>
        <taxon>Mycobacteriaceae</taxon>
        <taxon>Mycolicibacterium</taxon>
    </lineage>
</organism>
<dbReference type="Pfam" id="PF01568">
    <property type="entry name" value="Molydop_binding"/>
    <property type="match status" value="1"/>
</dbReference>
<dbReference type="PANTHER" id="PTHR43742:SF2">
    <property type="entry name" value="ASSIMILATORY NITRATE REDUCTASE CATALYTIC SUBUNIT"/>
    <property type="match status" value="1"/>
</dbReference>
<dbReference type="Pfam" id="PF00384">
    <property type="entry name" value="Molybdopterin"/>
    <property type="match status" value="1"/>
</dbReference>
<comment type="similarity">
    <text evidence="1">Belongs to the prokaryotic molybdopterin-containing oxidoreductase family.</text>
</comment>
<dbReference type="InterPro" id="IPR006963">
    <property type="entry name" value="Mopterin_OxRdtase_4Fe-4S_dom"/>
</dbReference>
<dbReference type="InterPro" id="IPR006657">
    <property type="entry name" value="MoPterin_dinucl-bd_dom"/>
</dbReference>
<dbReference type="RefSeq" id="WP_142551278.1">
    <property type="nucleotide sequence ID" value="NZ_VIFX01000006.1"/>
</dbReference>
<dbReference type="InterPro" id="IPR006656">
    <property type="entry name" value="Mopterin_OxRdtase"/>
</dbReference>
<dbReference type="Gene3D" id="3.40.228.10">
    <property type="entry name" value="Dimethylsulfoxide Reductase, domain 2"/>
    <property type="match status" value="1"/>
</dbReference>
<dbReference type="PANTHER" id="PTHR43742">
    <property type="entry name" value="TRIMETHYLAMINE-N-OXIDE REDUCTASE"/>
    <property type="match status" value="1"/>
</dbReference>
<dbReference type="Gene3D" id="3.40.50.740">
    <property type="match status" value="1"/>
</dbReference>